<reference evidence="4" key="1">
    <citation type="submission" date="2017-10" db="EMBL/GenBank/DDBJ databases">
        <title>Rapid genome shrinkage in a self-fertile nematode reveals novel sperm competition proteins.</title>
        <authorList>
            <person name="Yin D."/>
            <person name="Schwarz E.M."/>
            <person name="Thomas C.G."/>
            <person name="Felde R.L."/>
            <person name="Korf I.F."/>
            <person name="Cutter A.D."/>
            <person name="Schartner C.M."/>
            <person name="Ralston E.J."/>
            <person name="Meyer B.J."/>
            <person name="Haag E.S."/>
        </authorList>
    </citation>
    <scope>NUCLEOTIDE SEQUENCE [LARGE SCALE GENOMIC DNA]</scope>
    <source>
        <strain evidence="4">JU1422</strain>
    </source>
</reference>
<evidence type="ECO:0000313" key="3">
    <source>
        <dbReference type="EMBL" id="PIC39891.1"/>
    </source>
</evidence>
<feature type="region of interest" description="Disordered" evidence="1">
    <location>
        <begin position="1"/>
        <end position="30"/>
    </location>
</feature>
<evidence type="ECO:0000256" key="2">
    <source>
        <dbReference type="SAM" id="Phobius"/>
    </source>
</evidence>
<name>A0A2G5UKL1_9PELO</name>
<keyword evidence="2" id="KW-0472">Membrane</keyword>
<gene>
    <name evidence="3" type="primary">Cnig_chr_III.g11436</name>
    <name evidence="3" type="ORF">B9Z55_011436</name>
</gene>
<feature type="transmembrane region" description="Helical" evidence="2">
    <location>
        <begin position="91"/>
        <end position="113"/>
    </location>
</feature>
<evidence type="ECO:0000313" key="4">
    <source>
        <dbReference type="Proteomes" id="UP000230233"/>
    </source>
</evidence>
<dbReference type="AlphaFoldDB" id="A0A2G5UKL1"/>
<keyword evidence="2" id="KW-1133">Transmembrane helix</keyword>
<dbReference type="EMBL" id="PDUG01000003">
    <property type="protein sequence ID" value="PIC39891.1"/>
    <property type="molecule type" value="Genomic_DNA"/>
</dbReference>
<keyword evidence="2" id="KW-0812">Transmembrane</keyword>
<sequence>MATSKSAVIAHDDFSDDDDEDFQEKETGPFGGRENTFTINGIVVPNVAIAIWFMSAGSFFQVLSIFCRYGWLNYDNLLGTANDDAPGALSVILVYSFILALVAGLGWMFNDLIMKHKWKKDK</sequence>
<organism evidence="3 4">
    <name type="scientific">Caenorhabditis nigoni</name>
    <dbReference type="NCBI Taxonomy" id="1611254"/>
    <lineage>
        <taxon>Eukaryota</taxon>
        <taxon>Metazoa</taxon>
        <taxon>Ecdysozoa</taxon>
        <taxon>Nematoda</taxon>
        <taxon>Chromadorea</taxon>
        <taxon>Rhabditida</taxon>
        <taxon>Rhabditina</taxon>
        <taxon>Rhabditomorpha</taxon>
        <taxon>Rhabditoidea</taxon>
        <taxon>Rhabditidae</taxon>
        <taxon>Peloderinae</taxon>
        <taxon>Caenorhabditis</taxon>
    </lineage>
</organism>
<feature type="transmembrane region" description="Helical" evidence="2">
    <location>
        <begin position="47"/>
        <end position="71"/>
    </location>
</feature>
<protein>
    <submittedName>
        <fullName evidence="3">Uncharacterized protein</fullName>
    </submittedName>
</protein>
<feature type="compositionally biased region" description="Acidic residues" evidence="1">
    <location>
        <begin position="14"/>
        <end position="23"/>
    </location>
</feature>
<accession>A0A2G5UKL1</accession>
<dbReference type="Proteomes" id="UP000230233">
    <property type="component" value="Chromosome III"/>
</dbReference>
<comment type="caution">
    <text evidence="3">The sequence shown here is derived from an EMBL/GenBank/DDBJ whole genome shotgun (WGS) entry which is preliminary data.</text>
</comment>
<evidence type="ECO:0000256" key="1">
    <source>
        <dbReference type="SAM" id="MobiDB-lite"/>
    </source>
</evidence>
<proteinExistence type="predicted"/>
<keyword evidence="4" id="KW-1185">Reference proteome</keyword>